<dbReference type="GO" id="GO:0048038">
    <property type="term" value="F:quinone binding"/>
    <property type="evidence" value="ECO:0007669"/>
    <property type="project" value="TreeGrafter"/>
</dbReference>
<comment type="caution">
    <text evidence="4">The sequence shown here is derived from an EMBL/GenBank/DDBJ whole genome shotgun (WGS) entry which is preliminary data.</text>
</comment>
<gene>
    <name evidence="4" type="primary">fabG_2</name>
    <name evidence="4" type="ORF">R70211_01863</name>
</gene>
<dbReference type="GO" id="GO:0004316">
    <property type="term" value="F:3-oxoacyl-[acyl-carrier-protein] reductase (NADPH) activity"/>
    <property type="evidence" value="ECO:0007669"/>
    <property type="project" value="UniProtKB-EC"/>
</dbReference>
<dbReference type="PRINTS" id="PR00080">
    <property type="entry name" value="SDRFAMILY"/>
</dbReference>
<keyword evidence="5" id="KW-1185">Reference proteome</keyword>
<dbReference type="PROSITE" id="PS00061">
    <property type="entry name" value="ADH_SHORT"/>
    <property type="match status" value="1"/>
</dbReference>
<dbReference type="CDD" id="cd05233">
    <property type="entry name" value="SDR_c"/>
    <property type="match status" value="1"/>
</dbReference>
<evidence type="ECO:0000256" key="3">
    <source>
        <dbReference type="RuleBase" id="RU000363"/>
    </source>
</evidence>
<dbReference type="EMBL" id="CAJNAS010000004">
    <property type="protein sequence ID" value="CAE6877320.1"/>
    <property type="molecule type" value="Genomic_DNA"/>
</dbReference>
<comment type="similarity">
    <text evidence="1 3">Belongs to the short-chain dehydrogenases/reductases (SDR) family.</text>
</comment>
<reference evidence="4" key="1">
    <citation type="submission" date="2021-02" db="EMBL/GenBank/DDBJ databases">
        <authorList>
            <person name="Vanwijnsberghe S."/>
        </authorList>
    </citation>
    <scope>NUCLEOTIDE SEQUENCE</scope>
    <source>
        <strain evidence="4">R-70211</strain>
    </source>
</reference>
<evidence type="ECO:0000256" key="1">
    <source>
        <dbReference type="ARBA" id="ARBA00006484"/>
    </source>
</evidence>
<dbReference type="AlphaFoldDB" id="A0A9N8MMA9"/>
<sequence>MQSQRQNLAGRVALVTGAGRGMGGAIAIDLARAGASVAICDIDMPALEETRAAVEAAGARCLALRCDVSSSSEVANMFSRIVERFGTLHILVNNAALVPNSPVDTGRRNRHYAYMTTPVPRQSLGFTSAMSDEEWHRYWDVNVHGLFYCTREALRLMEPQRDGRIINIASIAGISAMSAHSPHYSATKGAVVAFTRSVAAEVAGANIFVNAMAPGGVATPEFTNYFEAAGEEKCNQFWQLCPAGRLGTMEEYASMVTYLAGDHYLVGQIISPNGGAVI</sequence>
<organism evidence="4 5">
    <name type="scientific">Paraburkholderia domus</name>
    <dbReference type="NCBI Taxonomy" id="2793075"/>
    <lineage>
        <taxon>Bacteria</taxon>
        <taxon>Pseudomonadati</taxon>
        <taxon>Pseudomonadota</taxon>
        <taxon>Betaproteobacteria</taxon>
        <taxon>Burkholderiales</taxon>
        <taxon>Burkholderiaceae</taxon>
        <taxon>Paraburkholderia</taxon>
    </lineage>
</organism>
<dbReference type="PRINTS" id="PR00081">
    <property type="entry name" value="GDHRDH"/>
</dbReference>
<dbReference type="Pfam" id="PF00106">
    <property type="entry name" value="adh_short"/>
    <property type="match status" value="1"/>
</dbReference>
<evidence type="ECO:0000313" key="4">
    <source>
        <dbReference type="EMBL" id="CAE6877320.1"/>
    </source>
</evidence>
<proteinExistence type="inferred from homology"/>
<accession>A0A9N8MMA9</accession>
<evidence type="ECO:0000313" key="5">
    <source>
        <dbReference type="Proteomes" id="UP000675121"/>
    </source>
</evidence>
<protein>
    <submittedName>
        <fullName evidence="4">3-oxoacyl-[acyl-carrier-protein] reductase FabG</fullName>
        <ecNumber evidence="4">1.1.1.100</ecNumber>
    </submittedName>
</protein>
<dbReference type="PANTHER" id="PTHR42760:SF133">
    <property type="entry name" value="3-OXOACYL-[ACYL-CARRIER-PROTEIN] REDUCTASE"/>
    <property type="match status" value="1"/>
</dbReference>
<evidence type="ECO:0000256" key="2">
    <source>
        <dbReference type="ARBA" id="ARBA00023002"/>
    </source>
</evidence>
<dbReference type="FunFam" id="3.40.50.720:FF:000084">
    <property type="entry name" value="Short-chain dehydrogenase reductase"/>
    <property type="match status" value="1"/>
</dbReference>
<dbReference type="InterPro" id="IPR002347">
    <property type="entry name" value="SDR_fam"/>
</dbReference>
<dbReference type="InterPro" id="IPR036291">
    <property type="entry name" value="NAD(P)-bd_dom_sf"/>
</dbReference>
<dbReference type="InterPro" id="IPR020904">
    <property type="entry name" value="Sc_DH/Rdtase_CS"/>
</dbReference>
<name>A0A9N8MMA9_9BURK</name>
<dbReference type="GO" id="GO:0006633">
    <property type="term" value="P:fatty acid biosynthetic process"/>
    <property type="evidence" value="ECO:0007669"/>
    <property type="project" value="TreeGrafter"/>
</dbReference>
<dbReference type="SUPFAM" id="SSF51735">
    <property type="entry name" value="NAD(P)-binding Rossmann-fold domains"/>
    <property type="match status" value="1"/>
</dbReference>
<dbReference type="Gene3D" id="3.40.50.720">
    <property type="entry name" value="NAD(P)-binding Rossmann-like Domain"/>
    <property type="match status" value="1"/>
</dbReference>
<dbReference type="EC" id="1.1.1.100" evidence="4"/>
<keyword evidence="2 4" id="KW-0560">Oxidoreductase</keyword>
<dbReference type="PANTHER" id="PTHR42760">
    <property type="entry name" value="SHORT-CHAIN DEHYDROGENASES/REDUCTASES FAMILY MEMBER"/>
    <property type="match status" value="1"/>
</dbReference>
<dbReference type="Proteomes" id="UP000675121">
    <property type="component" value="Unassembled WGS sequence"/>
</dbReference>